<protein>
    <recommendedName>
        <fullName evidence="3">FAD:protein FMN transferase</fullName>
        <ecNumber evidence="2">2.7.1.180</ecNumber>
    </recommendedName>
    <alternativeName>
        <fullName evidence="9">Flavin transferase</fullName>
    </alternativeName>
</protein>
<keyword evidence="5" id="KW-0808">Transferase</keyword>
<evidence type="ECO:0000256" key="2">
    <source>
        <dbReference type="ARBA" id="ARBA00011955"/>
    </source>
</evidence>
<evidence type="ECO:0000256" key="7">
    <source>
        <dbReference type="ARBA" id="ARBA00022827"/>
    </source>
</evidence>
<evidence type="ECO:0000256" key="3">
    <source>
        <dbReference type="ARBA" id="ARBA00016337"/>
    </source>
</evidence>
<dbReference type="InterPro" id="IPR024932">
    <property type="entry name" value="ApbE"/>
</dbReference>
<sequence>MTTRRRCLTILAGAAALPFVGVPPLQSAGLAKTKEWRGLALGARARILLDHPRAETLIPQAVAEIGRLEAIFSLYRADSQLSRLNREGLLRGPAFELVELLSICDRVFTRTDGAFDPTVQALWALYARQYSKGGPPSPEQISQARTITGWAQVEYGSEKISIRRTGVQLTLNGIAQGYIADRIAAFFRRNGVTDVLINTGEIVGLGNAPGGAPWQVKLDDDKNTGLPLRNAAIATSAPLGTVFDDGGEAGHIIDPRTGKPGGTWSKVTVVSRLAAEADGLSTGFCLMSRPQIMAAKKEARVFLRA</sequence>
<accession>A0A3B0U693</accession>
<dbReference type="GO" id="GO:0016740">
    <property type="term" value="F:transferase activity"/>
    <property type="evidence" value="ECO:0007669"/>
    <property type="project" value="UniProtKB-KW"/>
</dbReference>
<dbReference type="GO" id="GO:0046872">
    <property type="term" value="F:metal ion binding"/>
    <property type="evidence" value="ECO:0007669"/>
    <property type="project" value="UniProtKB-KW"/>
</dbReference>
<name>A0A3B0U693_9ZZZZ</name>
<dbReference type="Gene3D" id="3.10.520.10">
    <property type="entry name" value="ApbE-like domains"/>
    <property type="match status" value="1"/>
</dbReference>
<dbReference type="SUPFAM" id="SSF143631">
    <property type="entry name" value="ApbE-like"/>
    <property type="match status" value="1"/>
</dbReference>
<dbReference type="Pfam" id="PF02424">
    <property type="entry name" value="ApbE"/>
    <property type="match status" value="1"/>
</dbReference>
<evidence type="ECO:0000313" key="11">
    <source>
        <dbReference type="EMBL" id="VAW14946.1"/>
    </source>
</evidence>
<dbReference type="PANTHER" id="PTHR30040">
    <property type="entry name" value="THIAMINE BIOSYNTHESIS LIPOPROTEIN APBE"/>
    <property type="match status" value="1"/>
</dbReference>
<evidence type="ECO:0000256" key="10">
    <source>
        <dbReference type="ARBA" id="ARBA00048540"/>
    </source>
</evidence>
<keyword evidence="8" id="KW-0460">Magnesium</keyword>
<evidence type="ECO:0000256" key="4">
    <source>
        <dbReference type="ARBA" id="ARBA00022630"/>
    </source>
</evidence>
<dbReference type="EMBL" id="UOEM01000082">
    <property type="protein sequence ID" value="VAW14946.1"/>
    <property type="molecule type" value="Genomic_DNA"/>
</dbReference>
<reference evidence="11" key="1">
    <citation type="submission" date="2018-06" db="EMBL/GenBank/DDBJ databases">
        <authorList>
            <person name="Zhirakovskaya E."/>
        </authorList>
    </citation>
    <scope>NUCLEOTIDE SEQUENCE</scope>
</reference>
<dbReference type="AlphaFoldDB" id="A0A3B0U693"/>
<evidence type="ECO:0000256" key="6">
    <source>
        <dbReference type="ARBA" id="ARBA00022723"/>
    </source>
</evidence>
<keyword evidence="4" id="KW-0285">Flavoprotein</keyword>
<dbReference type="InterPro" id="IPR003374">
    <property type="entry name" value="ApbE-like_sf"/>
</dbReference>
<evidence type="ECO:0000256" key="9">
    <source>
        <dbReference type="ARBA" id="ARBA00031306"/>
    </source>
</evidence>
<evidence type="ECO:0000256" key="8">
    <source>
        <dbReference type="ARBA" id="ARBA00022842"/>
    </source>
</evidence>
<evidence type="ECO:0000256" key="5">
    <source>
        <dbReference type="ARBA" id="ARBA00022679"/>
    </source>
</evidence>
<evidence type="ECO:0000256" key="1">
    <source>
        <dbReference type="ARBA" id="ARBA00001946"/>
    </source>
</evidence>
<keyword evidence="7" id="KW-0274">FAD</keyword>
<keyword evidence="6" id="KW-0479">Metal-binding</keyword>
<comment type="cofactor">
    <cofactor evidence="1">
        <name>Mg(2+)</name>
        <dbReference type="ChEBI" id="CHEBI:18420"/>
    </cofactor>
</comment>
<dbReference type="PIRSF" id="PIRSF006268">
    <property type="entry name" value="ApbE"/>
    <property type="match status" value="1"/>
</dbReference>
<organism evidence="11">
    <name type="scientific">hydrothermal vent metagenome</name>
    <dbReference type="NCBI Taxonomy" id="652676"/>
    <lineage>
        <taxon>unclassified sequences</taxon>
        <taxon>metagenomes</taxon>
        <taxon>ecological metagenomes</taxon>
    </lineage>
</organism>
<proteinExistence type="predicted"/>
<comment type="catalytic activity">
    <reaction evidence="10">
        <text>L-threonyl-[protein] + FAD = FMN-L-threonyl-[protein] + AMP + H(+)</text>
        <dbReference type="Rhea" id="RHEA:36847"/>
        <dbReference type="Rhea" id="RHEA-COMP:11060"/>
        <dbReference type="Rhea" id="RHEA-COMP:11061"/>
        <dbReference type="ChEBI" id="CHEBI:15378"/>
        <dbReference type="ChEBI" id="CHEBI:30013"/>
        <dbReference type="ChEBI" id="CHEBI:57692"/>
        <dbReference type="ChEBI" id="CHEBI:74257"/>
        <dbReference type="ChEBI" id="CHEBI:456215"/>
        <dbReference type="EC" id="2.7.1.180"/>
    </reaction>
</comment>
<dbReference type="PANTHER" id="PTHR30040:SF2">
    <property type="entry name" value="FAD:PROTEIN FMN TRANSFERASE"/>
    <property type="match status" value="1"/>
</dbReference>
<dbReference type="EC" id="2.7.1.180" evidence="2"/>
<gene>
    <name evidence="11" type="ORF">MNBD_ALPHA09-785</name>
</gene>